<dbReference type="PANTHER" id="PTHR33744">
    <property type="entry name" value="CARBOHYDRATE DIACID REGULATOR"/>
    <property type="match status" value="1"/>
</dbReference>
<evidence type="ECO:0000259" key="2">
    <source>
        <dbReference type="Pfam" id="PF13556"/>
    </source>
</evidence>
<evidence type="ECO:0000313" key="4">
    <source>
        <dbReference type="Proteomes" id="UP001621418"/>
    </source>
</evidence>
<name>A0ABZ1NHQ6_9NOCA</name>
<reference evidence="3 4" key="1">
    <citation type="submission" date="2022-10" db="EMBL/GenBank/DDBJ databases">
        <title>The complete genomes of actinobacterial strains from the NBC collection.</title>
        <authorList>
            <person name="Joergensen T.S."/>
            <person name="Alvarez Arevalo M."/>
            <person name="Sterndorff E.B."/>
            <person name="Faurdal D."/>
            <person name="Vuksanovic O."/>
            <person name="Mourched A.-S."/>
            <person name="Charusanti P."/>
            <person name="Shaw S."/>
            <person name="Blin K."/>
            <person name="Weber T."/>
        </authorList>
    </citation>
    <scope>NUCLEOTIDE SEQUENCE [LARGE SCALE GENOMIC DNA]</scope>
    <source>
        <strain evidence="3 4">NBC_01413</strain>
    </source>
</reference>
<feature type="domain" description="PucR C-terminal helix-turn-helix" evidence="2">
    <location>
        <begin position="333"/>
        <end position="390"/>
    </location>
</feature>
<evidence type="ECO:0000256" key="1">
    <source>
        <dbReference type="SAM" id="MobiDB-lite"/>
    </source>
</evidence>
<dbReference type="Gene3D" id="1.10.10.2840">
    <property type="entry name" value="PucR C-terminal helix-turn-helix domain"/>
    <property type="match status" value="1"/>
</dbReference>
<feature type="region of interest" description="Disordered" evidence="1">
    <location>
        <begin position="401"/>
        <end position="429"/>
    </location>
</feature>
<organism evidence="3 4">
    <name type="scientific">Nocardia salmonicida</name>
    <dbReference type="NCBI Taxonomy" id="53431"/>
    <lineage>
        <taxon>Bacteria</taxon>
        <taxon>Bacillati</taxon>
        <taxon>Actinomycetota</taxon>
        <taxon>Actinomycetes</taxon>
        <taxon>Mycobacteriales</taxon>
        <taxon>Nocardiaceae</taxon>
        <taxon>Nocardia</taxon>
    </lineage>
</organism>
<keyword evidence="4" id="KW-1185">Reference proteome</keyword>
<protein>
    <submittedName>
        <fullName evidence="3">Helix-turn-helix domain-containing protein</fullName>
    </submittedName>
</protein>
<dbReference type="InterPro" id="IPR042070">
    <property type="entry name" value="PucR_C-HTH_sf"/>
</dbReference>
<accession>A0ABZ1NHQ6</accession>
<dbReference type="EMBL" id="CP109527">
    <property type="protein sequence ID" value="WTY39395.1"/>
    <property type="molecule type" value="Genomic_DNA"/>
</dbReference>
<dbReference type="RefSeq" id="WP_328661658.1">
    <property type="nucleotide sequence ID" value="NZ_CP108014.1"/>
</dbReference>
<sequence length="429" mass="47121">MSIELDYSPMRSPLPDTASLAGQLVSHFIDNVATRDTQLGDAIHEDIATVTKKCLEIGDGVIAGRNVSEQLDWFSAAAAGWAREAVPIDTILDAFYESLRVSVDRICTSDAAYDRDALIDRLRTTMAISNLMSTTMINAYLREYRGVVSEHLTATRALTAALLAGRATTSMARDCGVSVADTYAVLAVSIPRDPDDQDPRIDDDIVARRKLRRVHTALAEHRDDALAMLSVDGGTILIPGADTDVTRLDILIEALSRAARVDITATLITTTTGQIPDTAQVAHDLLDIIARLGYAPRLYRFEDLALEYQLTRPGPGLTKLGELLAPLDNHPDLYQTLQILIANDMNRQRTARLLHIHTNTIIYRLHRIASLTGLDAMHASGLWQLKSAVIARAFELARSSHQRPTEGTAAAHSRQVRLERIQPPTFGKH</sequence>
<dbReference type="Pfam" id="PF13556">
    <property type="entry name" value="HTH_30"/>
    <property type="match status" value="1"/>
</dbReference>
<proteinExistence type="predicted"/>
<dbReference type="InterPro" id="IPR025736">
    <property type="entry name" value="PucR_C-HTH_dom"/>
</dbReference>
<gene>
    <name evidence="3" type="ORF">OG308_16910</name>
</gene>
<dbReference type="GeneID" id="91375832"/>
<dbReference type="InterPro" id="IPR051448">
    <property type="entry name" value="CdaR-like_regulators"/>
</dbReference>
<evidence type="ECO:0000313" key="3">
    <source>
        <dbReference type="EMBL" id="WTY39395.1"/>
    </source>
</evidence>
<dbReference type="PANTHER" id="PTHR33744:SF15">
    <property type="entry name" value="CARBOHYDRATE DIACID REGULATOR"/>
    <property type="match status" value="1"/>
</dbReference>
<dbReference type="Proteomes" id="UP001621418">
    <property type="component" value="Chromosome"/>
</dbReference>